<gene>
    <name evidence="1" type="ORF">JOC31_001050</name>
</gene>
<protein>
    <recommendedName>
        <fullName evidence="3">Transcriptional regulator</fullName>
    </recommendedName>
</protein>
<evidence type="ECO:0000313" key="2">
    <source>
        <dbReference type="Proteomes" id="UP000809081"/>
    </source>
</evidence>
<keyword evidence="2" id="KW-1185">Reference proteome</keyword>
<accession>A0ABS2PMR9</accession>
<dbReference type="EMBL" id="JAFBEI010000019">
    <property type="protein sequence ID" value="MBM7636231.1"/>
    <property type="molecule type" value="Genomic_DNA"/>
</dbReference>
<evidence type="ECO:0008006" key="3">
    <source>
        <dbReference type="Google" id="ProtNLM"/>
    </source>
</evidence>
<proteinExistence type="predicted"/>
<name>A0ABS2PMR9_9STRE</name>
<sequence>MERVQSKQGLENKKKFADLADMADVVKRVLDLQCIAFDAIISIEDSAIRNLSALKALNAAYDLDRCLSNNLQEIHDKLYEEV</sequence>
<reference evidence="1 2" key="1">
    <citation type="submission" date="2021-01" db="EMBL/GenBank/DDBJ databases">
        <title>Genomic Encyclopedia of Type Strains, Phase IV (KMG-IV): sequencing the most valuable type-strain genomes for metagenomic binning, comparative biology and taxonomic classification.</title>
        <authorList>
            <person name="Goeker M."/>
        </authorList>
    </citation>
    <scope>NUCLEOTIDE SEQUENCE [LARGE SCALE GENOMIC DNA]</scope>
    <source>
        <strain evidence="1 2">DSM 27513</strain>
    </source>
</reference>
<dbReference type="RefSeq" id="WP_205017116.1">
    <property type="nucleotide sequence ID" value="NZ_JAFBEI010000019.1"/>
</dbReference>
<evidence type="ECO:0000313" key="1">
    <source>
        <dbReference type="EMBL" id="MBM7636231.1"/>
    </source>
</evidence>
<organism evidence="1 2">
    <name type="scientific">Streptococcus saliviloxodontae</name>
    <dbReference type="NCBI Taxonomy" id="1349416"/>
    <lineage>
        <taxon>Bacteria</taxon>
        <taxon>Bacillati</taxon>
        <taxon>Bacillota</taxon>
        <taxon>Bacilli</taxon>
        <taxon>Lactobacillales</taxon>
        <taxon>Streptococcaceae</taxon>
        <taxon>Streptococcus</taxon>
    </lineage>
</organism>
<dbReference type="Proteomes" id="UP000809081">
    <property type="component" value="Unassembled WGS sequence"/>
</dbReference>
<comment type="caution">
    <text evidence="1">The sequence shown here is derived from an EMBL/GenBank/DDBJ whole genome shotgun (WGS) entry which is preliminary data.</text>
</comment>